<dbReference type="CDD" id="cd06130">
    <property type="entry name" value="DNA_pol_III_epsilon_like"/>
    <property type="match status" value="1"/>
</dbReference>
<dbReference type="SMART" id="SM00479">
    <property type="entry name" value="EXOIII"/>
    <property type="match status" value="1"/>
</dbReference>
<organism evidence="3 4">
    <name type="scientific">Microbacterium caowuchunii</name>
    <dbReference type="NCBI Taxonomy" id="2614638"/>
    <lineage>
        <taxon>Bacteria</taxon>
        <taxon>Bacillati</taxon>
        <taxon>Actinomycetota</taxon>
        <taxon>Actinomycetes</taxon>
        <taxon>Micrococcales</taxon>
        <taxon>Microbacteriaceae</taxon>
        <taxon>Microbacterium</taxon>
    </lineage>
</organism>
<protein>
    <recommendedName>
        <fullName evidence="2">BRCT domain-containing protein</fullName>
    </recommendedName>
</protein>
<dbReference type="FunFam" id="3.30.420.10:FF:000045">
    <property type="entry name" value="3'-5' exonuclease DinG"/>
    <property type="match status" value="1"/>
</dbReference>
<sequence length="457" mass="49684">MAWGICRCWGHRLGGELELWGSLGGESHSHPAATRIGWSAPSPWGYVMGLDFVALDFETANRSQSSACAVGAVRVRNGQIVEEYQSLIRPPEGYDEFEPGNVRVHGITFDDVAHAPQWPELYPQLQEFIGDDVVVGHNAAFDTSVLLNTCGVYDIDLPTLDVVCTLRLARAALHLPSYSLPWVADHLAVPVFDHHDPLADARTSALVLLALAARASASAVDELTEQLAVPSTMTWTEQDDRLFAALTTEGDGIVGAGFAGEVVCFTGALKLMVRNRARELVVEQGGTWQDGVTRTTTILVTGDFDDRTFRPGAAFSSKLAKAFTQIENGQRLEIITEETFLTRMSIGEEELRAKIAASGGRSKVPDWIVAQAGGGPTGGGFWEWYRAALSHPAGRAAGGEPCVWCQAPVSAKAHWVHRERHVCGVHCNERLKRGARRAWDRAGIVLPLPSDEGRSWN</sequence>
<reference evidence="4" key="1">
    <citation type="submission" date="2019-09" db="EMBL/GenBank/DDBJ databases">
        <title>Mumia zhuanghuii sp. nov. isolated from the intestinal contents of plateau pika (Ochotona curzoniae) in the Qinghai-Tibet plateau of China.</title>
        <authorList>
            <person name="Tian Z."/>
        </authorList>
    </citation>
    <scope>NUCLEOTIDE SEQUENCE [LARGE SCALE GENOMIC DNA]</scope>
    <source>
        <strain evidence="4">L-033</strain>
    </source>
</reference>
<keyword evidence="1" id="KW-0269">Exonuclease</keyword>
<feature type="domain" description="BRCT" evidence="2">
    <location>
        <begin position="258"/>
        <end position="338"/>
    </location>
</feature>
<keyword evidence="1" id="KW-0540">Nuclease</keyword>
<dbReference type="InterPro" id="IPR036420">
    <property type="entry name" value="BRCT_dom_sf"/>
</dbReference>
<dbReference type="InterPro" id="IPR012337">
    <property type="entry name" value="RNaseH-like_sf"/>
</dbReference>
<dbReference type="GO" id="GO:0003676">
    <property type="term" value="F:nucleic acid binding"/>
    <property type="evidence" value="ECO:0007669"/>
    <property type="project" value="InterPro"/>
</dbReference>
<dbReference type="Gene3D" id="3.40.50.10190">
    <property type="entry name" value="BRCT domain"/>
    <property type="match status" value="1"/>
</dbReference>
<name>A0A5N0TMC2_9MICO</name>
<dbReference type="PROSITE" id="PS50172">
    <property type="entry name" value="BRCT"/>
    <property type="match status" value="1"/>
</dbReference>
<evidence type="ECO:0000313" key="4">
    <source>
        <dbReference type="Proteomes" id="UP000326838"/>
    </source>
</evidence>
<evidence type="ECO:0000313" key="3">
    <source>
        <dbReference type="EMBL" id="KAA9136202.1"/>
    </source>
</evidence>
<dbReference type="AlphaFoldDB" id="A0A5N0TMC2"/>
<dbReference type="SUPFAM" id="SSF53098">
    <property type="entry name" value="Ribonuclease H-like"/>
    <property type="match status" value="1"/>
</dbReference>
<dbReference type="Gene3D" id="3.30.420.10">
    <property type="entry name" value="Ribonuclease H-like superfamily/Ribonuclease H"/>
    <property type="match status" value="1"/>
</dbReference>
<dbReference type="InterPro" id="IPR013520">
    <property type="entry name" value="Ribonucl_H"/>
</dbReference>
<gene>
    <name evidence="3" type="ORF">F6B40_00010</name>
</gene>
<dbReference type="InterPro" id="IPR036397">
    <property type="entry name" value="RNaseH_sf"/>
</dbReference>
<dbReference type="EMBL" id="VYUY01000001">
    <property type="protein sequence ID" value="KAA9136202.1"/>
    <property type="molecule type" value="Genomic_DNA"/>
</dbReference>
<dbReference type="Pfam" id="PF00929">
    <property type="entry name" value="RNase_T"/>
    <property type="match status" value="1"/>
</dbReference>
<dbReference type="InterPro" id="IPR001357">
    <property type="entry name" value="BRCT_dom"/>
</dbReference>
<comment type="caution">
    <text evidence="3">The sequence shown here is derived from an EMBL/GenBank/DDBJ whole genome shotgun (WGS) entry which is preliminary data.</text>
</comment>
<evidence type="ECO:0000259" key="2">
    <source>
        <dbReference type="PROSITE" id="PS50172"/>
    </source>
</evidence>
<keyword evidence="1" id="KW-0378">Hydrolase</keyword>
<dbReference type="GO" id="GO:0005829">
    <property type="term" value="C:cytosol"/>
    <property type="evidence" value="ECO:0007669"/>
    <property type="project" value="TreeGrafter"/>
</dbReference>
<dbReference type="PANTHER" id="PTHR30231">
    <property type="entry name" value="DNA POLYMERASE III SUBUNIT EPSILON"/>
    <property type="match status" value="1"/>
</dbReference>
<accession>A0A5N0TMC2</accession>
<dbReference type="GO" id="GO:0008408">
    <property type="term" value="F:3'-5' exonuclease activity"/>
    <property type="evidence" value="ECO:0007669"/>
    <property type="project" value="TreeGrafter"/>
</dbReference>
<keyword evidence="4" id="KW-1185">Reference proteome</keyword>
<dbReference type="SUPFAM" id="SSF52113">
    <property type="entry name" value="BRCT domain"/>
    <property type="match status" value="1"/>
</dbReference>
<evidence type="ECO:0000256" key="1">
    <source>
        <dbReference type="ARBA" id="ARBA00022839"/>
    </source>
</evidence>
<proteinExistence type="predicted"/>
<dbReference type="Proteomes" id="UP000326838">
    <property type="component" value="Unassembled WGS sequence"/>
</dbReference>
<dbReference type="PANTHER" id="PTHR30231:SF42">
    <property type="entry name" value="EXONUCLEASE"/>
    <property type="match status" value="1"/>
</dbReference>
<dbReference type="CDD" id="cd17748">
    <property type="entry name" value="BRCT_DNA_ligase_like"/>
    <property type="match status" value="1"/>
</dbReference>